<feature type="region of interest" description="Disordered" evidence="1">
    <location>
        <begin position="430"/>
        <end position="451"/>
    </location>
</feature>
<dbReference type="OrthoDB" id="2441497at2759"/>
<comment type="caution">
    <text evidence="2">The sequence shown here is derived from an EMBL/GenBank/DDBJ whole genome shotgun (WGS) entry which is preliminary data.</text>
</comment>
<feature type="compositionally biased region" description="Low complexity" evidence="1">
    <location>
        <begin position="365"/>
        <end position="383"/>
    </location>
</feature>
<reference evidence="2" key="1">
    <citation type="journal article" date="2020" name="Fungal Divers.">
        <title>Resolving the Mortierellaceae phylogeny through synthesis of multi-gene phylogenetics and phylogenomics.</title>
        <authorList>
            <person name="Vandepol N."/>
            <person name="Liber J."/>
            <person name="Desiro A."/>
            <person name="Na H."/>
            <person name="Kennedy M."/>
            <person name="Barry K."/>
            <person name="Grigoriev I.V."/>
            <person name="Miller A.N."/>
            <person name="O'Donnell K."/>
            <person name="Stajich J.E."/>
            <person name="Bonito G."/>
        </authorList>
    </citation>
    <scope>NUCLEOTIDE SEQUENCE</scope>
    <source>
        <strain evidence="2">NVP60</strain>
    </source>
</reference>
<accession>A0A9P6QXJ9</accession>
<feature type="region of interest" description="Disordered" evidence="1">
    <location>
        <begin position="353"/>
        <end position="393"/>
    </location>
</feature>
<feature type="region of interest" description="Disordered" evidence="1">
    <location>
        <begin position="1"/>
        <end position="178"/>
    </location>
</feature>
<proteinExistence type="predicted"/>
<evidence type="ECO:0000256" key="1">
    <source>
        <dbReference type="SAM" id="MobiDB-lite"/>
    </source>
</evidence>
<feature type="compositionally biased region" description="Polar residues" evidence="1">
    <location>
        <begin position="38"/>
        <end position="96"/>
    </location>
</feature>
<protein>
    <submittedName>
        <fullName evidence="2">Uncharacterized protein</fullName>
    </submittedName>
</protein>
<evidence type="ECO:0000313" key="3">
    <source>
        <dbReference type="Proteomes" id="UP000823405"/>
    </source>
</evidence>
<feature type="compositionally biased region" description="Polar residues" evidence="1">
    <location>
        <begin position="319"/>
        <end position="334"/>
    </location>
</feature>
<dbReference type="AlphaFoldDB" id="A0A9P6QXJ9"/>
<name>A0A9P6QXJ9_9FUNG</name>
<organism evidence="2 3">
    <name type="scientific">Linnemannia gamsii</name>
    <dbReference type="NCBI Taxonomy" id="64522"/>
    <lineage>
        <taxon>Eukaryota</taxon>
        <taxon>Fungi</taxon>
        <taxon>Fungi incertae sedis</taxon>
        <taxon>Mucoromycota</taxon>
        <taxon>Mortierellomycotina</taxon>
        <taxon>Mortierellomycetes</taxon>
        <taxon>Mortierellales</taxon>
        <taxon>Mortierellaceae</taxon>
        <taxon>Linnemannia</taxon>
    </lineage>
</organism>
<dbReference type="EMBL" id="JAAAIN010001743">
    <property type="protein sequence ID" value="KAG0300516.1"/>
    <property type="molecule type" value="Genomic_DNA"/>
</dbReference>
<feature type="compositionally biased region" description="Low complexity" evidence="1">
    <location>
        <begin position="125"/>
        <end position="150"/>
    </location>
</feature>
<dbReference type="Proteomes" id="UP000823405">
    <property type="component" value="Unassembled WGS sequence"/>
</dbReference>
<gene>
    <name evidence="2" type="ORF">BGZ97_003192</name>
</gene>
<feature type="compositionally biased region" description="Low complexity" evidence="1">
    <location>
        <begin position="103"/>
        <end position="115"/>
    </location>
</feature>
<feature type="compositionally biased region" description="Basic and acidic residues" evidence="1">
    <location>
        <begin position="440"/>
        <end position="451"/>
    </location>
</feature>
<evidence type="ECO:0000313" key="2">
    <source>
        <dbReference type="EMBL" id="KAG0300516.1"/>
    </source>
</evidence>
<sequence length="482" mass="52139">MYPNQSGRALDKENDIVTENNAGRSGTTGPGGLHANLVKQTSLIGSRTPSKQQQQGLKMNTAGSKTPKQQQGKVSNLGLNSPSVSSVLRTKTNYQLPPSVPMADNSNNANAINTNQKKKSGLARTFSTTFESNNNNNNNNNNSTTEPSTPVKSSDSRRLSLTKRGSAKARLVVHRDEPAPDHIAEAPIKINLGASVTVNRTGSRGDSTASQRPQGRLVEAAPLESATTTLSIERSLESEDKVIVGQAKAETKRRALTNLDDKLEIEYCPPPVEEQPYEPDFEVINYDVLKTVPPPMAYQFTRLDYSEPPLPDFEPAPTQRPSRAFSSSPELSATEVQIPVAKTTLTADGHLDVTWSDDDEESDGSPHPLGSISHGHSGPIGSGRRFGIRDLPNEDKLRPPFDGFMFDLEGVSSEDCLSEDEDDIFGGIGVGASINSSRKSNKDKAKGQAEKEVDDFNKAFGLDDLADESKVQAPFSDFSFEL</sequence>
<feature type="region of interest" description="Disordered" evidence="1">
    <location>
        <begin position="308"/>
        <end position="334"/>
    </location>
</feature>
<keyword evidence="3" id="KW-1185">Reference proteome</keyword>